<organism evidence="2 3">
    <name type="scientific">Methylobacterium nodulans (strain LMG 21967 / CNCM I-2342 / ORS 2060)</name>
    <dbReference type="NCBI Taxonomy" id="460265"/>
    <lineage>
        <taxon>Bacteria</taxon>
        <taxon>Pseudomonadati</taxon>
        <taxon>Pseudomonadota</taxon>
        <taxon>Alphaproteobacteria</taxon>
        <taxon>Hyphomicrobiales</taxon>
        <taxon>Methylobacteriaceae</taxon>
        <taxon>Methylobacterium</taxon>
    </lineage>
</organism>
<name>B8IAS5_METNO</name>
<dbReference type="SUPFAM" id="SSF53335">
    <property type="entry name" value="S-adenosyl-L-methionine-dependent methyltransferases"/>
    <property type="match status" value="1"/>
</dbReference>
<proteinExistence type="predicted"/>
<dbReference type="InterPro" id="IPR029063">
    <property type="entry name" value="SAM-dependent_MTases_sf"/>
</dbReference>
<accession>B8IAS5</accession>
<dbReference type="InterPro" id="IPR006342">
    <property type="entry name" value="FkbM_mtfrase"/>
</dbReference>
<dbReference type="STRING" id="460265.Mnod_6325"/>
<keyword evidence="2" id="KW-0489">Methyltransferase</keyword>
<dbReference type="Pfam" id="PF05050">
    <property type="entry name" value="Methyltransf_21"/>
    <property type="match status" value="1"/>
</dbReference>
<evidence type="ECO:0000313" key="2">
    <source>
        <dbReference type="EMBL" id="ACL61120.1"/>
    </source>
</evidence>
<evidence type="ECO:0000259" key="1">
    <source>
        <dbReference type="Pfam" id="PF05050"/>
    </source>
</evidence>
<dbReference type="Proteomes" id="UP000008207">
    <property type="component" value="Chromosome"/>
</dbReference>
<dbReference type="GO" id="GO:0032259">
    <property type="term" value="P:methylation"/>
    <property type="evidence" value="ECO:0007669"/>
    <property type="project" value="UniProtKB-KW"/>
</dbReference>
<dbReference type="AlphaFoldDB" id="B8IAS5"/>
<dbReference type="EMBL" id="CP001349">
    <property type="protein sequence ID" value="ACL61120.1"/>
    <property type="molecule type" value="Genomic_DNA"/>
</dbReference>
<dbReference type="NCBIfam" id="TIGR01444">
    <property type="entry name" value="fkbM_fam"/>
    <property type="match status" value="1"/>
</dbReference>
<dbReference type="HOGENOM" id="CLU_1141523_0_0_5"/>
<feature type="domain" description="Methyltransferase FkbM" evidence="1">
    <location>
        <begin position="27"/>
        <end position="178"/>
    </location>
</feature>
<dbReference type="PANTHER" id="PTHR34203:SF15">
    <property type="entry name" value="SLL1173 PROTEIN"/>
    <property type="match status" value="1"/>
</dbReference>
<dbReference type="eggNOG" id="ENOG502ZDN3">
    <property type="taxonomic scope" value="Bacteria"/>
</dbReference>
<evidence type="ECO:0000313" key="3">
    <source>
        <dbReference type="Proteomes" id="UP000008207"/>
    </source>
</evidence>
<sequence>MVRYPSKMNALKHLADIGVTFGTIIDVGTHAETPELRAMFPNQKHLLFEPAEEFFPKIAVNYAGMNYELFPLAVSDSDGEGKLKKIAISGDEISHSTLSSEDVTANLTNVCTARLDTLLRDRNDPQPYLLKIDVDGFEMPILRGVDGIWDRVDCVIIEATMETFAERLSFIQQRNFRIFDIVDQCYYSGVFSQADLVMVSDRLVKQHSRLRPWETEEFAWEKWVPVPSYEAVVQSSFGVEKND</sequence>
<keyword evidence="2" id="KW-0808">Transferase</keyword>
<dbReference type="Gene3D" id="3.40.50.150">
    <property type="entry name" value="Vaccinia Virus protein VP39"/>
    <property type="match status" value="1"/>
</dbReference>
<dbReference type="PANTHER" id="PTHR34203">
    <property type="entry name" value="METHYLTRANSFERASE, FKBM FAMILY PROTEIN"/>
    <property type="match status" value="1"/>
</dbReference>
<dbReference type="InterPro" id="IPR052514">
    <property type="entry name" value="SAM-dependent_MTase"/>
</dbReference>
<reference evidence="2 3" key="1">
    <citation type="submission" date="2009-01" db="EMBL/GenBank/DDBJ databases">
        <title>Complete sequence of chromosome of Methylobacterium nodulans ORS 2060.</title>
        <authorList>
            <consortium name="US DOE Joint Genome Institute"/>
            <person name="Lucas S."/>
            <person name="Copeland A."/>
            <person name="Lapidus A."/>
            <person name="Glavina del Rio T."/>
            <person name="Dalin E."/>
            <person name="Tice H."/>
            <person name="Bruce D."/>
            <person name="Goodwin L."/>
            <person name="Pitluck S."/>
            <person name="Sims D."/>
            <person name="Brettin T."/>
            <person name="Detter J.C."/>
            <person name="Han C."/>
            <person name="Larimer F."/>
            <person name="Land M."/>
            <person name="Hauser L."/>
            <person name="Kyrpides N."/>
            <person name="Ivanova N."/>
            <person name="Marx C.J."/>
            <person name="Richardson P."/>
        </authorList>
    </citation>
    <scope>NUCLEOTIDE SEQUENCE [LARGE SCALE GENOMIC DNA]</scope>
    <source>
        <strain evidence="3">LMG 21967 / CNCM I-2342 / ORS 2060</strain>
    </source>
</reference>
<keyword evidence="3" id="KW-1185">Reference proteome</keyword>
<gene>
    <name evidence="2" type="ordered locus">Mnod_6325</name>
</gene>
<dbReference type="KEGG" id="mno:Mnod_6325"/>
<dbReference type="GO" id="GO:0008168">
    <property type="term" value="F:methyltransferase activity"/>
    <property type="evidence" value="ECO:0007669"/>
    <property type="project" value="UniProtKB-KW"/>
</dbReference>
<protein>
    <submittedName>
        <fullName evidence="2">Methyltransferase FkbM family</fullName>
    </submittedName>
</protein>